<dbReference type="EMBL" id="CAJOBD010000442">
    <property type="protein sequence ID" value="CAF3669437.1"/>
    <property type="molecule type" value="Genomic_DNA"/>
</dbReference>
<evidence type="ECO:0000313" key="1">
    <source>
        <dbReference type="EMBL" id="CAF3669437.1"/>
    </source>
</evidence>
<evidence type="ECO:0000313" key="2">
    <source>
        <dbReference type="Proteomes" id="UP000663836"/>
    </source>
</evidence>
<proteinExistence type="predicted"/>
<protein>
    <submittedName>
        <fullName evidence="1">Uncharacterized protein</fullName>
    </submittedName>
</protein>
<dbReference type="AlphaFoldDB" id="A0A818SGD5"/>
<accession>A0A818SGD5</accession>
<organism evidence="1 2">
    <name type="scientific">Rotaria sordida</name>
    <dbReference type="NCBI Taxonomy" id="392033"/>
    <lineage>
        <taxon>Eukaryota</taxon>
        <taxon>Metazoa</taxon>
        <taxon>Spiralia</taxon>
        <taxon>Gnathifera</taxon>
        <taxon>Rotifera</taxon>
        <taxon>Eurotatoria</taxon>
        <taxon>Bdelloidea</taxon>
        <taxon>Philodinida</taxon>
        <taxon>Philodinidae</taxon>
        <taxon>Rotaria</taxon>
    </lineage>
</organism>
<comment type="caution">
    <text evidence="1">The sequence shown here is derived from an EMBL/GenBank/DDBJ whole genome shotgun (WGS) entry which is preliminary data.</text>
</comment>
<gene>
    <name evidence="1" type="ORF">JBS370_LOCUS7437</name>
</gene>
<dbReference type="Proteomes" id="UP000663836">
    <property type="component" value="Unassembled WGS sequence"/>
</dbReference>
<name>A0A818SGD5_9BILA</name>
<sequence length="67" mass="7621">MESDIVLLREFALNDNSSSNNNGPYGETSHHDVPFGFYSMSARFSDPIFLIAPLLDARFKLLWLDNL</sequence>
<reference evidence="1" key="1">
    <citation type="submission" date="2021-02" db="EMBL/GenBank/DDBJ databases">
        <authorList>
            <person name="Nowell W R."/>
        </authorList>
    </citation>
    <scope>NUCLEOTIDE SEQUENCE</scope>
</reference>